<sequence>MMAILSSEMLHATSVAIDGRAVLLEGVSGVGKSDLALRLIDRGGVLVSDDRTLVVRQGDILVARAPDAIRGRIELRGLGIVVMPHVEDVPVALIVRLGGEPQRMPERRQRRLAGIAVPELAFDAFHASTPVKIEWALRQPEATPL</sequence>
<dbReference type="GO" id="GO:0005524">
    <property type="term" value="F:ATP binding"/>
    <property type="evidence" value="ECO:0007669"/>
    <property type="project" value="InterPro"/>
</dbReference>
<dbReference type="GO" id="GO:0006109">
    <property type="term" value="P:regulation of carbohydrate metabolic process"/>
    <property type="evidence" value="ECO:0007669"/>
    <property type="project" value="InterPro"/>
</dbReference>
<protein>
    <submittedName>
        <fullName evidence="2">Aldolase</fullName>
    </submittedName>
</protein>
<dbReference type="Pfam" id="PF07475">
    <property type="entry name" value="Hpr_kinase_C"/>
    <property type="match status" value="1"/>
</dbReference>
<dbReference type="EMBL" id="JAMLDY010000002">
    <property type="protein sequence ID" value="MCP3733594.1"/>
    <property type="molecule type" value="Genomic_DNA"/>
</dbReference>
<reference evidence="2" key="1">
    <citation type="submission" date="2022-05" db="EMBL/GenBank/DDBJ databases">
        <title>Sphingomonas sp. strain RP10 Genome sequencing and assembly.</title>
        <authorList>
            <person name="Kim I."/>
        </authorList>
    </citation>
    <scope>NUCLEOTIDE SEQUENCE</scope>
    <source>
        <strain evidence="2">RP10</strain>
    </source>
</reference>
<keyword evidence="3" id="KW-1185">Reference proteome</keyword>
<name>A0A9X2HU97_9SPHN</name>
<accession>A0A9X2HU97</accession>
<evidence type="ECO:0000313" key="3">
    <source>
        <dbReference type="Proteomes" id="UP001139486"/>
    </source>
</evidence>
<dbReference type="CDD" id="cd01918">
    <property type="entry name" value="HprK_C"/>
    <property type="match status" value="1"/>
</dbReference>
<evidence type="ECO:0000259" key="1">
    <source>
        <dbReference type="Pfam" id="PF07475"/>
    </source>
</evidence>
<dbReference type="Gene3D" id="3.40.50.300">
    <property type="entry name" value="P-loop containing nucleotide triphosphate hydrolases"/>
    <property type="match status" value="1"/>
</dbReference>
<dbReference type="AlphaFoldDB" id="A0A9X2HU97"/>
<dbReference type="SUPFAM" id="SSF53795">
    <property type="entry name" value="PEP carboxykinase-like"/>
    <property type="match status" value="1"/>
</dbReference>
<dbReference type="InterPro" id="IPR027417">
    <property type="entry name" value="P-loop_NTPase"/>
</dbReference>
<dbReference type="Proteomes" id="UP001139486">
    <property type="component" value="Unassembled WGS sequence"/>
</dbReference>
<dbReference type="GO" id="GO:0000155">
    <property type="term" value="F:phosphorelay sensor kinase activity"/>
    <property type="evidence" value="ECO:0007669"/>
    <property type="project" value="InterPro"/>
</dbReference>
<dbReference type="InterPro" id="IPR011104">
    <property type="entry name" value="Hpr_kin/Pase_C"/>
</dbReference>
<organism evidence="2 3">
    <name type="scientific">Sphingomonas liriopis</name>
    <dbReference type="NCBI Taxonomy" id="2949094"/>
    <lineage>
        <taxon>Bacteria</taxon>
        <taxon>Pseudomonadati</taxon>
        <taxon>Pseudomonadota</taxon>
        <taxon>Alphaproteobacteria</taxon>
        <taxon>Sphingomonadales</taxon>
        <taxon>Sphingomonadaceae</taxon>
        <taxon>Sphingomonas</taxon>
    </lineage>
</organism>
<proteinExistence type="predicted"/>
<evidence type="ECO:0000313" key="2">
    <source>
        <dbReference type="EMBL" id="MCP3733594.1"/>
    </source>
</evidence>
<feature type="domain" description="HPr kinase/phosphorylase C-terminal" evidence="1">
    <location>
        <begin position="7"/>
        <end position="81"/>
    </location>
</feature>
<comment type="caution">
    <text evidence="2">The sequence shown here is derived from an EMBL/GenBank/DDBJ whole genome shotgun (WGS) entry which is preliminary data.</text>
</comment>
<gene>
    <name evidence="2" type="ORF">M9979_01680</name>
</gene>